<dbReference type="Pfam" id="PF00385">
    <property type="entry name" value="Chromo"/>
    <property type="match status" value="1"/>
</dbReference>
<feature type="compositionally biased region" description="Low complexity" evidence="3">
    <location>
        <begin position="13"/>
        <end position="33"/>
    </location>
</feature>
<name>A0A1D1V3J8_RAMVA</name>
<proteinExistence type="predicted"/>
<dbReference type="Proteomes" id="UP000186922">
    <property type="component" value="Unassembled WGS sequence"/>
</dbReference>
<protein>
    <recommendedName>
        <fullName evidence="4">Chromo domain-containing protein</fullName>
    </recommendedName>
</protein>
<dbReference type="PANTHER" id="PTHR47240">
    <property type="entry name" value="CHROMO DOMAIN-CONTAINING PROTEIN LHP1"/>
    <property type="match status" value="1"/>
</dbReference>
<keyword evidence="2" id="KW-0539">Nucleus</keyword>
<dbReference type="GO" id="GO:0005634">
    <property type="term" value="C:nucleus"/>
    <property type="evidence" value="ECO:0007669"/>
    <property type="project" value="UniProtKB-SubCell"/>
</dbReference>
<dbReference type="SUPFAM" id="SSF54160">
    <property type="entry name" value="Chromo domain-like"/>
    <property type="match status" value="1"/>
</dbReference>
<dbReference type="EMBL" id="BDGG01000003">
    <property type="protein sequence ID" value="GAU96271.1"/>
    <property type="molecule type" value="Genomic_DNA"/>
</dbReference>
<dbReference type="PROSITE" id="PS50013">
    <property type="entry name" value="CHROMO_2"/>
    <property type="match status" value="1"/>
</dbReference>
<dbReference type="OrthoDB" id="433924at2759"/>
<dbReference type="InterPro" id="IPR023780">
    <property type="entry name" value="Chromo_domain"/>
</dbReference>
<evidence type="ECO:0000259" key="4">
    <source>
        <dbReference type="PROSITE" id="PS50013"/>
    </source>
</evidence>
<feature type="domain" description="Chromo" evidence="4">
    <location>
        <begin position="40"/>
        <end position="99"/>
    </location>
</feature>
<comment type="caution">
    <text evidence="5">The sequence shown here is derived from an EMBL/GenBank/DDBJ whole genome shotgun (WGS) entry which is preliminary data.</text>
</comment>
<evidence type="ECO:0000313" key="6">
    <source>
        <dbReference type="Proteomes" id="UP000186922"/>
    </source>
</evidence>
<feature type="compositionally biased region" description="Acidic residues" evidence="3">
    <location>
        <begin position="126"/>
        <end position="135"/>
    </location>
</feature>
<dbReference type="SMART" id="SM00298">
    <property type="entry name" value="CHROMO"/>
    <property type="match status" value="1"/>
</dbReference>
<dbReference type="AlphaFoldDB" id="A0A1D1V3J8"/>
<dbReference type="Gene3D" id="2.40.50.40">
    <property type="match status" value="1"/>
</dbReference>
<dbReference type="PANTHER" id="PTHR47240:SF2">
    <property type="entry name" value="CHROMO DOMAIN-CONTAINING PROTEIN LHP1"/>
    <property type="match status" value="1"/>
</dbReference>
<dbReference type="CDD" id="cd00024">
    <property type="entry name" value="CD_CSD"/>
    <property type="match status" value="1"/>
</dbReference>
<reference evidence="5 6" key="1">
    <citation type="journal article" date="2016" name="Nat. Commun.">
        <title>Extremotolerant tardigrade genome and improved radiotolerance of human cultured cells by tardigrade-unique protein.</title>
        <authorList>
            <person name="Hashimoto T."/>
            <person name="Horikawa D.D."/>
            <person name="Saito Y."/>
            <person name="Kuwahara H."/>
            <person name="Kozuka-Hata H."/>
            <person name="Shin-I T."/>
            <person name="Minakuchi Y."/>
            <person name="Ohishi K."/>
            <person name="Motoyama A."/>
            <person name="Aizu T."/>
            <person name="Enomoto A."/>
            <person name="Kondo K."/>
            <person name="Tanaka S."/>
            <person name="Hara Y."/>
            <person name="Koshikawa S."/>
            <person name="Sagara H."/>
            <person name="Miura T."/>
            <person name="Yokobori S."/>
            <person name="Miyagawa K."/>
            <person name="Suzuki Y."/>
            <person name="Kubo T."/>
            <person name="Oyama M."/>
            <person name="Kohara Y."/>
            <person name="Fujiyama A."/>
            <person name="Arakawa K."/>
            <person name="Katayama T."/>
            <person name="Toyoda A."/>
            <person name="Kunieda T."/>
        </authorList>
    </citation>
    <scope>NUCLEOTIDE SEQUENCE [LARGE SCALE GENOMIC DNA]</scope>
    <source>
        <strain evidence="5 6">YOKOZUNA-1</strain>
    </source>
</reference>
<evidence type="ECO:0000256" key="3">
    <source>
        <dbReference type="SAM" id="MobiDB-lite"/>
    </source>
</evidence>
<dbReference type="STRING" id="947166.A0A1D1V3J8"/>
<dbReference type="InterPro" id="IPR016197">
    <property type="entry name" value="Chromo-like_dom_sf"/>
</dbReference>
<gene>
    <name evidence="5" type="primary">RvY_07740-1</name>
    <name evidence="5" type="synonym">RvY_07740.1</name>
    <name evidence="5" type="ORF">RvY_07740</name>
</gene>
<comment type="subcellular location">
    <subcellularLocation>
        <location evidence="1">Nucleus</location>
    </subcellularLocation>
</comment>
<feature type="region of interest" description="Disordered" evidence="3">
    <location>
        <begin position="1"/>
        <end position="38"/>
    </location>
</feature>
<sequence>MAKTSSHSKAKSEPASSTTEPSTSTTAETSDSQVQDDDVYQAEAVMDKKITKGKLLYLVKWHGYPRSQSTWEPLENLVGCESFIEKFETGGKTKVDKRKALSAKKAKKPKKAFGKSAAKKEASKPEDEDEEEDDTAGSASVDESLDSTKIGNPEVKEKAGEGANDGAANKSAVSNEGSDKADPKGSVSPVEVSAENVQSQPGNPTPSTSDGANQGPSASLGGPSQSNSLGSVSWGQFSGLVEVPLDAESTRKASDELKKYGAESFKVVGLMTHPESAVTSVVMHCVKPSENQNWIKAYPFEVVKRSFPEKLRGFYDGVTKSIEVLAAAADL</sequence>
<dbReference type="InterPro" id="IPR044251">
    <property type="entry name" value="LHP1-like"/>
</dbReference>
<evidence type="ECO:0000256" key="2">
    <source>
        <dbReference type="ARBA" id="ARBA00023242"/>
    </source>
</evidence>
<dbReference type="InterPro" id="IPR000953">
    <property type="entry name" value="Chromo/chromo_shadow_dom"/>
</dbReference>
<organism evidence="5 6">
    <name type="scientific">Ramazzottius varieornatus</name>
    <name type="common">Water bear</name>
    <name type="synonym">Tardigrade</name>
    <dbReference type="NCBI Taxonomy" id="947166"/>
    <lineage>
        <taxon>Eukaryota</taxon>
        <taxon>Metazoa</taxon>
        <taxon>Ecdysozoa</taxon>
        <taxon>Tardigrada</taxon>
        <taxon>Eutardigrada</taxon>
        <taxon>Parachela</taxon>
        <taxon>Hypsibioidea</taxon>
        <taxon>Ramazzottiidae</taxon>
        <taxon>Ramazzottius</taxon>
    </lineage>
</organism>
<accession>A0A1D1V3J8</accession>
<keyword evidence="6" id="KW-1185">Reference proteome</keyword>
<feature type="compositionally biased region" description="Polar residues" evidence="3">
    <location>
        <begin position="195"/>
        <end position="231"/>
    </location>
</feature>
<feature type="region of interest" description="Disordered" evidence="3">
    <location>
        <begin position="91"/>
        <end position="231"/>
    </location>
</feature>
<evidence type="ECO:0000313" key="5">
    <source>
        <dbReference type="EMBL" id="GAU96271.1"/>
    </source>
</evidence>
<dbReference type="InterPro" id="IPR023779">
    <property type="entry name" value="Chromodomain_CS"/>
</dbReference>
<feature type="compositionally biased region" description="Basic residues" evidence="3">
    <location>
        <begin position="95"/>
        <end position="113"/>
    </location>
</feature>
<dbReference type="PROSITE" id="PS00598">
    <property type="entry name" value="CHROMO_1"/>
    <property type="match status" value="1"/>
</dbReference>
<dbReference type="GO" id="GO:0031507">
    <property type="term" value="P:heterochromatin formation"/>
    <property type="evidence" value="ECO:0007669"/>
    <property type="project" value="InterPro"/>
</dbReference>
<evidence type="ECO:0000256" key="1">
    <source>
        <dbReference type="ARBA" id="ARBA00004123"/>
    </source>
</evidence>